<dbReference type="Gramene" id="KCW62736">
    <property type="protein sequence ID" value="KCW62736"/>
    <property type="gene ID" value="EUGRSUZ_G00325"/>
</dbReference>
<feature type="transmembrane region" description="Helical" evidence="1">
    <location>
        <begin position="12"/>
        <end position="35"/>
    </location>
</feature>
<evidence type="ECO:0000256" key="1">
    <source>
        <dbReference type="SAM" id="Phobius"/>
    </source>
</evidence>
<dbReference type="EMBL" id="KK198759">
    <property type="protein sequence ID" value="KCW62736.1"/>
    <property type="molecule type" value="Genomic_DNA"/>
</dbReference>
<keyword evidence="1" id="KW-0812">Transmembrane</keyword>
<reference evidence="2" key="1">
    <citation type="submission" date="2013-07" db="EMBL/GenBank/DDBJ databases">
        <title>The genome of Eucalyptus grandis.</title>
        <authorList>
            <person name="Schmutz J."/>
            <person name="Hayes R."/>
            <person name="Myburg A."/>
            <person name="Tuskan G."/>
            <person name="Grattapaglia D."/>
            <person name="Rokhsar D.S."/>
        </authorList>
    </citation>
    <scope>NUCLEOTIDE SEQUENCE</scope>
    <source>
        <tissue evidence="2">Leaf extractions</tissue>
    </source>
</reference>
<protein>
    <submittedName>
        <fullName evidence="2">Uncharacterized protein</fullName>
    </submittedName>
</protein>
<organism evidence="2">
    <name type="scientific">Eucalyptus grandis</name>
    <name type="common">Flooded gum</name>
    <dbReference type="NCBI Taxonomy" id="71139"/>
    <lineage>
        <taxon>Eukaryota</taxon>
        <taxon>Viridiplantae</taxon>
        <taxon>Streptophyta</taxon>
        <taxon>Embryophyta</taxon>
        <taxon>Tracheophyta</taxon>
        <taxon>Spermatophyta</taxon>
        <taxon>Magnoliopsida</taxon>
        <taxon>eudicotyledons</taxon>
        <taxon>Gunneridae</taxon>
        <taxon>Pentapetalae</taxon>
        <taxon>rosids</taxon>
        <taxon>malvids</taxon>
        <taxon>Myrtales</taxon>
        <taxon>Myrtaceae</taxon>
        <taxon>Myrtoideae</taxon>
        <taxon>Eucalypteae</taxon>
        <taxon>Eucalyptus</taxon>
    </lineage>
</organism>
<dbReference type="AlphaFoldDB" id="A0A059BA00"/>
<evidence type="ECO:0000313" key="2">
    <source>
        <dbReference type="EMBL" id="KCW62736.1"/>
    </source>
</evidence>
<gene>
    <name evidence="2" type="ORF">EUGRSUZ_G00325</name>
</gene>
<dbReference type="InParanoid" id="A0A059BA00"/>
<sequence length="80" mass="9261">MYLRIVTLLIDLLALECGFLGFIAILFLLQPIFLLDGQFEMLTRRVWWSQSSDGDRGLSTMRILFLCVYKLLKVGAFEVE</sequence>
<name>A0A059BA00_EUCGR</name>
<keyword evidence="1" id="KW-1133">Transmembrane helix</keyword>
<accession>A0A059BA00</accession>
<proteinExistence type="predicted"/>
<keyword evidence="1" id="KW-0472">Membrane</keyword>